<comment type="caution">
    <text evidence="2">The sequence shown here is derived from an EMBL/GenBank/DDBJ whole genome shotgun (WGS) entry which is preliminary data.</text>
</comment>
<dbReference type="EMBL" id="RPFW01000003">
    <property type="protein sequence ID" value="TVZ03809.1"/>
    <property type="molecule type" value="Genomic_DNA"/>
</dbReference>
<evidence type="ECO:0000313" key="2">
    <source>
        <dbReference type="EMBL" id="TVZ03809.1"/>
    </source>
</evidence>
<dbReference type="CDD" id="cd04301">
    <property type="entry name" value="NAT_SF"/>
    <property type="match status" value="1"/>
</dbReference>
<sequence length="244" mass="26629">MEQRIITTSDRPDLAAQSDEALLADWPEFILHDRCAPELMGRAWQLFPQFDVRLLEDGAVTAGGWAVPLRWSGEAGELPDGYDGALASALAGQHAGEAPDTLCVMAVAVDPGRQRAGLAGQVITALRDRAAEAGLRRVVVPVRPTLKSRYPLTPMADFARWARPDGLHIDPWIRTHQRLGAGILGPAPRSMIVTGTVAEWQDWTGMAFPQTGTYVVPGALDLVEMDAERDQGSYVETNLWMRHA</sequence>
<protein>
    <submittedName>
        <fullName evidence="2">N-acetyltransferase</fullName>
    </submittedName>
</protein>
<reference evidence="2 3" key="1">
    <citation type="submission" date="2018-11" db="EMBL/GenBank/DDBJ databases">
        <title>Trebonia kvetii gen.nov., sp.nov., a novel acidophilic actinobacterium, and proposal of the new actinobacterial family Treboniaceae fam. nov.</title>
        <authorList>
            <person name="Rapoport D."/>
            <person name="Sagova-Mareckova M."/>
            <person name="Sedlacek I."/>
            <person name="Provaznik J."/>
            <person name="Kralova S."/>
            <person name="Pavlinic D."/>
            <person name="Benes V."/>
            <person name="Kopecky J."/>
        </authorList>
    </citation>
    <scope>NUCLEOTIDE SEQUENCE [LARGE SCALE GENOMIC DNA]</scope>
    <source>
        <strain evidence="2 3">15Tr583</strain>
    </source>
</reference>
<gene>
    <name evidence="2" type="ORF">EAS64_15220</name>
</gene>
<dbReference type="OrthoDB" id="342444at2"/>
<dbReference type="Pfam" id="PF00583">
    <property type="entry name" value="Acetyltransf_1"/>
    <property type="match status" value="1"/>
</dbReference>
<feature type="domain" description="N-acetyltransferase" evidence="1">
    <location>
        <begin position="82"/>
        <end position="144"/>
    </location>
</feature>
<dbReference type="InterPro" id="IPR016181">
    <property type="entry name" value="Acyl_CoA_acyltransferase"/>
</dbReference>
<proteinExistence type="predicted"/>
<name>A0A6P2BXE0_9ACTN</name>
<dbReference type="GO" id="GO:0016747">
    <property type="term" value="F:acyltransferase activity, transferring groups other than amino-acyl groups"/>
    <property type="evidence" value="ECO:0007669"/>
    <property type="project" value="InterPro"/>
</dbReference>
<dbReference type="AlphaFoldDB" id="A0A6P2BXE0"/>
<organism evidence="2 3">
    <name type="scientific">Trebonia kvetii</name>
    <dbReference type="NCBI Taxonomy" id="2480626"/>
    <lineage>
        <taxon>Bacteria</taxon>
        <taxon>Bacillati</taxon>
        <taxon>Actinomycetota</taxon>
        <taxon>Actinomycetes</taxon>
        <taxon>Streptosporangiales</taxon>
        <taxon>Treboniaceae</taxon>
        <taxon>Trebonia</taxon>
    </lineage>
</organism>
<keyword evidence="3" id="KW-1185">Reference proteome</keyword>
<dbReference type="SUPFAM" id="SSF55729">
    <property type="entry name" value="Acyl-CoA N-acyltransferases (Nat)"/>
    <property type="match status" value="1"/>
</dbReference>
<dbReference type="RefSeq" id="WP_145853680.1">
    <property type="nucleotide sequence ID" value="NZ_RPFW01000003.1"/>
</dbReference>
<keyword evidence="2" id="KW-0808">Transferase</keyword>
<dbReference type="Proteomes" id="UP000460272">
    <property type="component" value="Unassembled WGS sequence"/>
</dbReference>
<dbReference type="InterPro" id="IPR000182">
    <property type="entry name" value="GNAT_dom"/>
</dbReference>
<dbReference type="Gene3D" id="3.40.630.30">
    <property type="match status" value="1"/>
</dbReference>
<accession>A0A6P2BXE0</accession>
<evidence type="ECO:0000259" key="1">
    <source>
        <dbReference type="Pfam" id="PF00583"/>
    </source>
</evidence>
<evidence type="ECO:0000313" key="3">
    <source>
        <dbReference type="Proteomes" id="UP000460272"/>
    </source>
</evidence>